<reference evidence="1" key="1">
    <citation type="journal article" date="2020" name="mSystems">
        <title>Genome- and Community-Level Interaction Insights into Carbon Utilization and Element Cycling Functions of Hydrothermarchaeota in Hydrothermal Sediment.</title>
        <authorList>
            <person name="Zhou Z."/>
            <person name="Liu Y."/>
            <person name="Xu W."/>
            <person name="Pan J."/>
            <person name="Luo Z.H."/>
            <person name="Li M."/>
        </authorList>
    </citation>
    <scope>NUCLEOTIDE SEQUENCE [LARGE SCALE GENOMIC DNA]</scope>
    <source>
        <strain evidence="1">HyVt-501</strain>
    </source>
</reference>
<dbReference type="InterPro" id="IPR005534">
    <property type="entry name" value="Curli_assmbl/transp-comp_CsgG"/>
</dbReference>
<name>A0A7C5L4M0_AQUAO</name>
<organism evidence="1">
    <name type="scientific">Aquifex aeolicus</name>
    <dbReference type="NCBI Taxonomy" id="63363"/>
    <lineage>
        <taxon>Bacteria</taxon>
        <taxon>Pseudomonadati</taxon>
        <taxon>Aquificota</taxon>
        <taxon>Aquificia</taxon>
        <taxon>Aquificales</taxon>
        <taxon>Aquificaceae</taxon>
        <taxon>Aquifex</taxon>
    </lineage>
</organism>
<protein>
    <submittedName>
        <fullName evidence="1">Curli production assembly protein CsgG</fullName>
    </submittedName>
</protein>
<dbReference type="EMBL" id="DRNB01000118">
    <property type="protein sequence ID" value="HHJ63885.1"/>
    <property type="molecule type" value="Genomic_DNA"/>
</dbReference>
<gene>
    <name evidence="1" type="ORF">ENJ61_03170</name>
</gene>
<dbReference type="Proteomes" id="UP000885792">
    <property type="component" value="Unassembled WGS sequence"/>
</dbReference>
<dbReference type="InterPro" id="IPR038165">
    <property type="entry name" value="FlgT_C_sf"/>
</dbReference>
<dbReference type="GO" id="GO:0030288">
    <property type="term" value="C:outer membrane-bounded periplasmic space"/>
    <property type="evidence" value="ECO:0007669"/>
    <property type="project" value="InterPro"/>
</dbReference>
<comment type="caution">
    <text evidence="1">The sequence shown here is derived from an EMBL/GenBank/DDBJ whole genome shotgun (WGS) entry which is preliminary data.</text>
</comment>
<evidence type="ECO:0000313" key="1">
    <source>
        <dbReference type="EMBL" id="HHJ63885.1"/>
    </source>
</evidence>
<dbReference type="Gene3D" id="3.40.50.10610">
    <property type="entry name" value="ABC-type transport auxiliary lipoprotein component"/>
    <property type="match status" value="1"/>
</dbReference>
<proteinExistence type="predicted"/>
<accession>A0A7C5L4M0</accession>
<dbReference type="AlphaFoldDB" id="A0A7C5L4M0"/>
<sequence>MGGSAEKGSWQEQAQTVSREVNAKLGESVAEAVVSELANIGGMKIYTRKDLQKVLEEQKFQMSGLVDPNTAVQIGQLAGVRYIVTGAVNNINLKWVEVGESVKKGLSQQLGLVGTALALGASTQEGWNLTIDVVLKVIDTETGEVVLSKTVSGREVLGKTPTFNIDSIIGGAKKAAQEALEDIRPELSKLFPLRGYIVQLRTAPDKSSRYALINVGSRHGVKEGQEFFVIDFQEIQDPITGRVSCDQIKLPVTLVVSSQIQADKAWTVVQGDKNQILRVKLGQVVERKPLEGGGALKKLF</sequence>
<dbReference type="Gene3D" id="2.40.10.410">
    <property type="entry name" value="FlgT, C-terminal domain"/>
    <property type="match status" value="1"/>
</dbReference>
<dbReference type="Pfam" id="PF03783">
    <property type="entry name" value="CsgG"/>
    <property type="match status" value="1"/>
</dbReference>